<name>A0ABS9QNS0_9HYPH</name>
<accession>A0ABS9QNS0</accession>
<proteinExistence type="predicted"/>
<dbReference type="RefSeq" id="WP_239370554.1">
    <property type="nucleotide sequence ID" value="NZ_JAKREW010000067.1"/>
</dbReference>
<keyword evidence="2" id="KW-1185">Reference proteome</keyword>
<gene>
    <name evidence="1" type="ORF">L4923_28885</name>
</gene>
<dbReference type="Proteomes" id="UP001201701">
    <property type="component" value="Unassembled WGS sequence"/>
</dbReference>
<sequence length="108" mass="11947">MINYRPSGASGATFEHRELTGEANHLRESLTALEISLSRLHQAKRIADESLRRAQDAPGPHTSENAIFVALWESHLGDREMLFSAMRQLDHARQALDSAGIGEPDKAD</sequence>
<reference evidence="1 2" key="1">
    <citation type="submission" date="2022-02" db="EMBL/GenBank/DDBJ databases">
        <title>Draft genome sequence of Mezorhizobium retamae strain IRAMC:0171 isolated from Retama raetam nodules.</title>
        <authorList>
            <person name="Bengaied R."/>
            <person name="Sbissi I."/>
            <person name="Huber K."/>
            <person name="Ghodbane F."/>
            <person name="Nouioui I."/>
            <person name="Tarhouni M."/>
            <person name="Gtari M."/>
        </authorList>
    </citation>
    <scope>NUCLEOTIDE SEQUENCE [LARGE SCALE GENOMIC DNA]</scope>
    <source>
        <strain evidence="1 2">IRAMC:0171</strain>
    </source>
</reference>
<evidence type="ECO:0000313" key="2">
    <source>
        <dbReference type="Proteomes" id="UP001201701"/>
    </source>
</evidence>
<protein>
    <submittedName>
        <fullName evidence="1">Uncharacterized protein</fullName>
    </submittedName>
</protein>
<comment type="caution">
    <text evidence="1">The sequence shown here is derived from an EMBL/GenBank/DDBJ whole genome shotgun (WGS) entry which is preliminary data.</text>
</comment>
<dbReference type="EMBL" id="JAKREW010000067">
    <property type="protein sequence ID" value="MCG7509057.1"/>
    <property type="molecule type" value="Genomic_DNA"/>
</dbReference>
<organism evidence="1 2">
    <name type="scientific">Mesorhizobium retamae</name>
    <dbReference type="NCBI Taxonomy" id="2912854"/>
    <lineage>
        <taxon>Bacteria</taxon>
        <taxon>Pseudomonadati</taxon>
        <taxon>Pseudomonadota</taxon>
        <taxon>Alphaproteobacteria</taxon>
        <taxon>Hyphomicrobiales</taxon>
        <taxon>Phyllobacteriaceae</taxon>
        <taxon>Mesorhizobium</taxon>
    </lineage>
</organism>
<evidence type="ECO:0000313" key="1">
    <source>
        <dbReference type="EMBL" id="MCG7509057.1"/>
    </source>
</evidence>